<name>A0A059ADE7_EUCGR</name>
<dbReference type="Gramene" id="KCW51848">
    <property type="protein sequence ID" value="KCW51848"/>
    <property type="gene ID" value="EUGRSUZ_J01300"/>
</dbReference>
<dbReference type="EMBL" id="KK198762">
    <property type="protein sequence ID" value="KCW51848.1"/>
    <property type="molecule type" value="Genomic_DNA"/>
</dbReference>
<organism evidence="1">
    <name type="scientific">Eucalyptus grandis</name>
    <name type="common">Flooded gum</name>
    <dbReference type="NCBI Taxonomy" id="71139"/>
    <lineage>
        <taxon>Eukaryota</taxon>
        <taxon>Viridiplantae</taxon>
        <taxon>Streptophyta</taxon>
        <taxon>Embryophyta</taxon>
        <taxon>Tracheophyta</taxon>
        <taxon>Spermatophyta</taxon>
        <taxon>Magnoliopsida</taxon>
        <taxon>eudicotyledons</taxon>
        <taxon>Gunneridae</taxon>
        <taxon>Pentapetalae</taxon>
        <taxon>rosids</taxon>
        <taxon>malvids</taxon>
        <taxon>Myrtales</taxon>
        <taxon>Myrtaceae</taxon>
        <taxon>Myrtoideae</taxon>
        <taxon>Eucalypteae</taxon>
        <taxon>Eucalyptus</taxon>
    </lineage>
</organism>
<dbReference type="Gramene" id="KCW51849">
    <property type="protein sequence ID" value="KCW51849"/>
    <property type="gene ID" value="EUGRSUZ_J01300"/>
</dbReference>
<gene>
    <name evidence="1" type="ORF">EUGRSUZ_J01300</name>
</gene>
<protein>
    <submittedName>
        <fullName evidence="1">Uncharacterized protein</fullName>
    </submittedName>
</protein>
<proteinExistence type="predicted"/>
<reference evidence="1" key="1">
    <citation type="submission" date="2013-07" db="EMBL/GenBank/DDBJ databases">
        <title>The genome of Eucalyptus grandis.</title>
        <authorList>
            <person name="Schmutz J."/>
            <person name="Hayes R."/>
            <person name="Myburg A."/>
            <person name="Tuskan G."/>
            <person name="Grattapaglia D."/>
            <person name="Rokhsar D.S."/>
        </authorList>
    </citation>
    <scope>NUCLEOTIDE SEQUENCE</scope>
    <source>
        <tissue evidence="1">Leaf extractions</tissue>
    </source>
</reference>
<dbReference type="EMBL" id="KK198762">
    <property type="protein sequence ID" value="KCW51849.1"/>
    <property type="molecule type" value="Genomic_DNA"/>
</dbReference>
<evidence type="ECO:0000313" key="1">
    <source>
        <dbReference type="EMBL" id="KCW51848.1"/>
    </source>
</evidence>
<sequence length="87" mass="10074">MCCIQCREFYQTSATIFAELSLISHQNFHIEETKKQGQNIVSSVNIKRSLGNDHVQWSPRFFSFDNLKQISAVASQWIHYCLSSSFL</sequence>
<accession>A0A059ADE7</accession>
<dbReference type="AlphaFoldDB" id="A0A059ADE7"/>